<protein>
    <submittedName>
        <fullName evidence="2">Uncharacterized protein</fullName>
    </submittedName>
</protein>
<accession>A0A914YCU5</accession>
<proteinExistence type="predicted"/>
<reference evidence="2" key="1">
    <citation type="submission" date="2022-11" db="UniProtKB">
        <authorList>
            <consortium name="WormBaseParasite"/>
        </authorList>
    </citation>
    <scope>IDENTIFICATION</scope>
</reference>
<sequence length="238" mass="27484">MSNTCVTVQLLPRQKIILIHKYNVQTYEESVASIHHDINENIPEFFLKLRSVHDLRDVKAISFMFIDAANFSSFMDAYNFRKKCQSFCKKNGIFYHFTTAATIKNSSALSSTKTMVNEDEQIAILEITSAGEVAGTMVIRGKYCYDVYQILSPKEPVFTQEWKRLFFGISNPKKVILLKEMNNVVTENLYEQLEELFKGVTPVIVVDWKDHCETFRRVTAEHAQHSLLKWISCYAFPG</sequence>
<name>A0A914YCU5_9BILA</name>
<keyword evidence="1" id="KW-1185">Reference proteome</keyword>
<evidence type="ECO:0000313" key="1">
    <source>
        <dbReference type="Proteomes" id="UP000887577"/>
    </source>
</evidence>
<organism evidence="1 2">
    <name type="scientific">Panagrolaimus superbus</name>
    <dbReference type="NCBI Taxonomy" id="310955"/>
    <lineage>
        <taxon>Eukaryota</taxon>
        <taxon>Metazoa</taxon>
        <taxon>Ecdysozoa</taxon>
        <taxon>Nematoda</taxon>
        <taxon>Chromadorea</taxon>
        <taxon>Rhabditida</taxon>
        <taxon>Tylenchina</taxon>
        <taxon>Panagrolaimomorpha</taxon>
        <taxon>Panagrolaimoidea</taxon>
        <taxon>Panagrolaimidae</taxon>
        <taxon>Panagrolaimus</taxon>
    </lineage>
</organism>
<dbReference type="AlphaFoldDB" id="A0A914YCU5"/>
<dbReference type="WBParaSite" id="PSU_v2.g17107.t1">
    <property type="protein sequence ID" value="PSU_v2.g17107.t1"/>
    <property type="gene ID" value="PSU_v2.g17107"/>
</dbReference>
<evidence type="ECO:0000313" key="2">
    <source>
        <dbReference type="WBParaSite" id="PSU_v2.g17107.t1"/>
    </source>
</evidence>
<dbReference type="Proteomes" id="UP000887577">
    <property type="component" value="Unplaced"/>
</dbReference>